<keyword evidence="2" id="KW-1185">Reference proteome</keyword>
<dbReference type="Gramene" id="PGSC0003DMT400031970">
    <property type="protein sequence ID" value="PGSC0003DMT400031970"/>
    <property type="gene ID" value="PGSC0003DMG400012264"/>
</dbReference>
<protein>
    <submittedName>
        <fullName evidence="1">RNA polymerase II transcriptional coactivator KELP</fullName>
    </submittedName>
</protein>
<dbReference type="GO" id="GO:0006355">
    <property type="term" value="P:regulation of DNA-templated transcription"/>
    <property type="evidence" value="ECO:0007669"/>
    <property type="project" value="InterPro"/>
</dbReference>
<gene>
    <name evidence="1" type="primary">LOC102578505</name>
</gene>
<proteinExistence type="predicted"/>
<dbReference type="Gene3D" id="2.30.31.10">
    <property type="entry name" value="Transcriptional Coactivator Pc4, Chain A"/>
    <property type="match status" value="1"/>
</dbReference>
<name>M1AWL4_SOLTU</name>
<dbReference type="EnsemblPlants" id="PGSC0003DMT400031970">
    <property type="protein sequence ID" value="PGSC0003DMT400031970"/>
    <property type="gene ID" value="PGSC0003DMG400012264"/>
</dbReference>
<dbReference type="HOGENOM" id="CLU_3072515_0_0_1"/>
<evidence type="ECO:0000313" key="2">
    <source>
        <dbReference type="Proteomes" id="UP000011115"/>
    </source>
</evidence>
<dbReference type="Proteomes" id="UP000011115">
    <property type="component" value="Unassembled WGS sequence"/>
</dbReference>
<dbReference type="OrthoDB" id="2505440at2759"/>
<evidence type="ECO:0000313" key="1">
    <source>
        <dbReference type="EnsemblPlants" id="PGSC0003DMT400031970"/>
    </source>
</evidence>
<dbReference type="GO" id="GO:0003677">
    <property type="term" value="F:DNA binding"/>
    <property type="evidence" value="ECO:0007669"/>
    <property type="project" value="InterPro"/>
</dbReference>
<accession>M1AWL4</accession>
<dbReference type="AlphaFoldDB" id="M1AWL4"/>
<reference evidence="1" key="2">
    <citation type="submission" date="2015-06" db="UniProtKB">
        <authorList>
            <consortium name="EnsemblPlants"/>
        </authorList>
    </citation>
    <scope>IDENTIFICATION</scope>
    <source>
        <strain evidence="1">DM1-3 516 R44</strain>
    </source>
</reference>
<sequence>MKLQRIKKDHRTTSADTYFVSPAGISLTAEQWATFKKNIPGVEQAIKKLESKS</sequence>
<reference evidence="2" key="1">
    <citation type="journal article" date="2011" name="Nature">
        <title>Genome sequence and analysis of the tuber crop potato.</title>
        <authorList>
            <consortium name="The Potato Genome Sequencing Consortium"/>
        </authorList>
    </citation>
    <scope>NUCLEOTIDE SEQUENCE [LARGE SCALE GENOMIC DNA]</scope>
    <source>
        <strain evidence="2">cv. DM1-3 516 R44</strain>
    </source>
</reference>
<dbReference type="ExpressionAtlas" id="M1AWL4">
    <property type="expression patterns" value="baseline"/>
</dbReference>
<organism evidence="1 2">
    <name type="scientific">Solanum tuberosum</name>
    <name type="common">Potato</name>
    <dbReference type="NCBI Taxonomy" id="4113"/>
    <lineage>
        <taxon>Eukaryota</taxon>
        <taxon>Viridiplantae</taxon>
        <taxon>Streptophyta</taxon>
        <taxon>Embryophyta</taxon>
        <taxon>Tracheophyta</taxon>
        <taxon>Spermatophyta</taxon>
        <taxon>Magnoliopsida</taxon>
        <taxon>eudicotyledons</taxon>
        <taxon>Gunneridae</taxon>
        <taxon>Pentapetalae</taxon>
        <taxon>asterids</taxon>
        <taxon>lamiids</taxon>
        <taxon>Solanales</taxon>
        <taxon>Solanaceae</taxon>
        <taxon>Solanoideae</taxon>
        <taxon>Solaneae</taxon>
        <taxon>Solanum</taxon>
    </lineage>
</organism>
<dbReference type="InterPro" id="IPR009044">
    <property type="entry name" value="ssDNA-bd_transcriptional_reg"/>
</dbReference>